<feature type="domain" description="Ketopantoate reductase N-terminal" evidence="11">
    <location>
        <begin position="3"/>
        <end position="146"/>
    </location>
</feature>
<evidence type="ECO:0000313" key="13">
    <source>
        <dbReference type="EMBL" id="GHF83201.1"/>
    </source>
</evidence>
<evidence type="ECO:0000256" key="6">
    <source>
        <dbReference type="ARBA" id="ARBA00022857"/>
    </source>
</evidence>
<evidence type="ECO:0000256" key="7">
    <source>
        <dbReference type="ARBA" id="ARBA00023002"/>
    </source>
</evidence>
<dbReference type="Gene3D" id="1.10.1040.10">
    <property type="entry name" value="N-(1-d-carboxylethyl)-l-norvaline Dehydrogenase, domain 2"/>
    <property type="match status" value="1"/>
</dbReference>
<evidence type="ECO:0000256" key="9">
    <source>
        <dbReference type="ARBA" id="ARBA00048793"/>
    </source>
</evidence>
<organism evidence="13 14">
    <name type="scientific">Thalassotalea marina</name>
    <dbReference type="NCBI Taxonomy" id="1673741"/>
    <lineage>
        <taxon>Bacteria</taxon>
        <taxon>Pseudomonadati</taxon>
        <taxon>Pseudomonadota</taxon>
        <taxon>Gammaproteobacteria</taxon>
        <taxon>Alteromonadales</taxon>
        <taxon>Colwelliaceae</taxon>
        <taxon>Thalassotalea</taxon>
    </lineage>
</organism>
<dbReference type="PANTHER" id="PTHR43765">
    <property type="entry name" value="2-DEHYDROPANTOATE 2-REDUCTASE-RELATED"/>
    <property type="match status" value="1"/>
</dbReference>
<dbReference type="InterPro" id="IPR013752">
    <property type="entry name" value="KPA_reductase"/>
</dbReference>
<dbReference type="NCBIfam" id="TIGR00745">
    <property type="entry name" value="apbA_panE"/>
    <property type="match status" value="1"/>
</dbReference>
<evidence type="ECO:0000313" key="14">
    <source>
        <dbReference type="Proteomes" id="UP000623842"/>
    </source>
</evidence>
<dbReference type="EC" id="1.1.1.169" evidence="3 10"/>
<dbReference type="Proteomes" id="UP000623842">
    <property type="component" value="Unassembled WGS sequence"/>
</dbReference>
<evidence type="ECO:0000256" key="8">
    <source>
        <dbReference type="ARBA" id="ARBA00032024"/>
    </source>
</evidence>
<feature type="domain" description="Ketopantoate reductase C-terminal" evidence="12">
    <location>
        <begin position="178"/>
        <end position="300"/>
    </location>
</feature>
<reference evidence="13" key="2">
    <citation type="submission" date="2020-09" db="EMBL/GenBank/DDBJ databases">
        <authorList>
            <person name="Sun Q."/>
            <person name="Kim S."/>
        </authorList>
    </citation>
    <scope>NUCLEOTIDE SEQUENCE</scope>
    <source>
        <strain evidence="13">KCTC 42731</strain>
    </source>
</reference>
<comment type="caution">
    <text evidence="13">The sequence shown here is derived from an EMBL/GenBank/DDBJ whole genome shotgun (WGS) entry which is preliminary data.</text>
</comment>
<comment type="catalytic activity">
    <reaction evidence="9 10">
        <text>(R)-pantoate + NADP(+) = 2-dehydropantoate + NADPH + H(+)</text>
        <dbReference type="Rhea" id="RHEA:16233"/>
        <dbReference type="ChEBI" id="CHEBI:11561"/>
        <dbReference type="ChEBI" id="CHEBI:15378"/>
        <dbReference type="ChEBI" id="CHEBI:15980"/>
        <dbReference type="ChEBI" id="CHEBI:57783"/>
        <dbReference type="ChEBI" id="CHEBI:58349"/>
        <dbReference type="EC" id="1.1.1.169"/>
    </reaction>
</comment>
<dbReference type="AlphaFoldDB" id="A0A919BCU6"/>
<comment type="function">
    <text evidence="10">Catalyzes the NADPH-dependent reduction of ketopantoate into pantoic acid.</text>
</comment>
<evidence type="ECO:0000256" key="3">
    <source>
        <dbReference type="ARBA" id="ARBA00013014"/>
    </source>
</evidence>
<dbReference type="RefSeq" id="WP_189767538.1">
    <property type="nucleotide sequence ID" value="NZ_BNCK01000002.1"/>
</dbReference>
<dbReference type="GO" id="GO:0015940">
    <property type="term" value="P:pantothenate biosynthetic process"/>
    <property type="evidence" value="ECO:0007669"/>
    <property type="project" value="UniProtKB-KW"/>
</dbReference>
<reference evidence="13" key="1">
    <citation type="journal article" date="2014" name="Int. J. Syst. Evol. Microbiol.">
        <title>Complete genome sequence of Corynebacterium casei LMG S-19264T (=DSM 44701T), isolated from a smear-ripened cheese.</title>
        <authorList>
            <consortium name="US DOE Joint Genome Institute (JGI-PGF)"/>
            <person name="Walter F."/>
            <person name="Albersmeier A."/>
            <person name="Kalinowski J."/>
            <person name="Ruckert C."/>
        </authorList>
    </citation>
    <scope>NUCLEOTIDE SEQUENCE</scope>
    <source>
        <strain evidence="13">KCTC 42731</strain>
    </source>
</reference>
<dbReference type="InterPro" id="IPR013332">
    <property type="entry name" value="KPR_N"/>
</dbReference>
<evidence type="ECO:0000256" key="2">
    <source>
        <dbReference type="ARBA" id="ARBA00007870"/>
    </source>
</evidence>
<dbReference type="PANTHER" id="PTHR43765:SF2">
    <property type="entry name" value="2-DEHYDROPANTOATE 2-REDUCTASE"/>
    <property type="match status" value="1"/>
</dbReference>
<dbReference type="Pfam" id="PF02558">
    <property type="entry name" value="ApbA"/>
    <property type="match status" value="1"/>
</dbReference>
<proteinExistence type="inferred from homology"/>
<evidence type="ECO:0000259" key="11">
    <source>
        <dbReference type="Pfam" id="PF02558"/>
    </source>
</evidence>
<comment type="similarity">
    <text evidence="2 10">Belongs to the ketopantoate reductase family.</text>
</comment>
<keyword evidence="7 10" id="KW-0560">Oxidoreductase</keyword>
<keyword evidence="14" id="KW-1185">Reference proteome</keyword>
<keyword evidence="5 10" id="KW-0566">Pantothenate biosynthesis</keyword>
<dbReference type="Gene3D" id="3.40.50.720">
    <property type="entry name" value="NAD(P)-binding Rossmann-like Domain"/>
    <property type="match status" value="1"/>
</dbReference>
<dbReference type="InterPro" id="IPR036291">
    <property type="entry name" value="NAD(P)-bd_dom_sf"/>
</dbReference>
<sequence length="311" mass="34940">MNVTIVGQGAIGLLWYHHLSKMDHQLNLMCSARAKNIPDEMHFFDIEGKATTSKIFQADIDSLASSNVIIFCLKAYQVIPALAQYLPAINQQADIILCHNGILPKELLIPWNNTHRLYQLLTSHGCKKTGDFAITHTGLGQSQLGSIYGSKLKNASKSDAQLTAELHHALPDVSWHQNISHLQWLKLAVNCVINPITALENIDNGDILKTEYQQQIKTLCKEIATVAISQQINLNPQKLLELVYKVANNTAKNCSSMRADLIHQRQTENEYINGFIYRMSQEHHLPCPVNNALYQQIAEREKMLGITVDKP</sequence>
<evidence type="ECO:0000256" key="4">
    <source>
        <dbReference type="ARBA" id="ARBA00019465"/>
    </source>
</evidence>
<dbReference type="GO" id="GO:0008677">
    <property type="term" value="F:2-dehydropantoate 2-reductase activity"/>
    <property type="evidence" value="ECO:0007669"/>
    <property type="project" value="UniProtKB-EC"/>
</dbReference>
<comment type="pathway">
    <text evidence="1 10">Cofactor biosynthesis; (R)-pantothenate biosynthesis; (R)-pantoate from 3-methyl-2-oxobutanoate: step 2/2.</text>
</comment>
<dbReference type="GO" id="GO:0050661">
    <property type="term" value="F:NADP binding"/>
    <property type="evidence" value="ECO:0007669"/>
    <property type="project" value="TreeGrafter"/>
</dbReference>
<keyword evidence="6 10" id="KW-0521">NADP</keyword>
<evidence type="ECO:0000259" key="12">
    <source>
        <dbReference type="Pfam" id="PF08546"/>
    </source>
</evidence>
<dbReference type="EMBL" id="BNCK01000002">
    <property type="protein sequence ID" value="GHF83201.1"/>
    <property type="molecule type" value="Genomic_DNA"/>
</dbReference>
<evidence type="ECO:0000256" key="1">
    <source>
        <dbReference type="ARBA" id="ARBA00004994"/>
    </source>
</evidence>
<dbReference type="SUPFAM" id="SSF51735">
    <property type="entry name" value="NAD(P)-binding Rossmann-fold domains"/>
    <property type="match status" value="1"/>
</dbReference>
<evidence type="ECO:0000256" key="5">
    <source>
        <dbReference type="ARBA" id="ARBA00022655"/>
    </source>
</evidence>
<dbReference type="InterPro" id="IPR003710">
    <property type="entry name" value="ApbA"/>
</dbReference>
<protein>
    <recommendedName>
        <fullName evidence="4 10">2-dehydropantoate 2-reductase</fullName>
        <ecNumber evidence="3 10">1.1.1.169</ecNumber>
    </recommendedName>
    <alternativeName>
        <fullName evidence="8 10">Ketopantoate reductase</fullName>
    </alternativeName>
</protein>
<dbReference type="InterPro" id="IPR008927">
    <property type="entry name" value="6-PGluconate_DH-like_C_sf"/>
</dbReference>
<dbReference type="InterPro" id="IPR050838">
    <property type="entry name" value="Ketopantoate_reductase"/>
</dbReference>
<gene>
    <name evidence="13" type="primary">panE</name>
    <name evidence="13" type="ORF">GCM10017161_08100</name>
</gene>
<accession>A0A919BCU6</accession>
<name>A0A919BCU6_9GAMM</name>
<dbReference type="SUPFAM" id="SSF48179">
    <property type="entry name" value="6-phosphogluconate dehydrogenase C-terminal domain-like"/>
    <property type="match status" value="1"/>
</dbReference>
<dbReference type="InterPro" id="IPR013328">
    <property type="entry name" value="6PGD_dom2"/>
</dbReference>
<dbReference type="Pfam" id="PF08546">
    <property type="entry name" value="ApbA_C"/>
    <property type="match status" value="1"/>
</dbReference>
<dbReference type="GO" id="GO:0005737">
    <property type="term" value="C:cytoplasm"/>
    <property type="evidence" value="ECO:0007669"/>
    <property type="project" value="TreeGrafter"/>
</dbReference>
<evidence type="ECO:0000256" key="10">
    <source>
        <dbReference type="RuleBase" id="RU362068"/>
    </source>
</evidence>